<dbReference type="Proteomes" id="UP000321926">
    <property type="component" value="Unassembled WGS sequence"/>
</dbReference>
<dbReference type="RefSeq" id="WP_147924037.1">
    <property type="nucleotide sequence ID" value="NZ_VRTY01000144.1"/>
</dbReference>
<feature type="active site" description="Nucleophile" evidence="2">
    <location>
        <position position="76"/>
    </location>
</feature>
<dbReference type="Gene3D" id="3.40.1090.10">
    <property type="entry name" value="Cytosolic phospholipase A2 catalytic domain"/>
    <property type="match status" value="1"/>
</dbReference>
<dbReference type="PANTHER" id="PTHR46394:SF1">
    <property type="entry name" value="PNPLA DOMAIN-CONTAINING PROTEIN"/>
    <property type="match status" value="1"/>
</dbReference>
<keyword evidence="1 2" id="KW-0443">Lipid metabolism</keyword>
<dbReference type="SUPFAM" id="SSF52151">
    <property type="entry name" value="FabD/lysophospholipase-like"/>
    <property type="match status" value="1"/>
</dbReference>
<dbReference type="InterPro" id="IPR002641">
    <property type="entry name" value="PNPLA_dom"/>
</dbReference>
<dbReference type="AlphaFoldDB" id="A0A5C8IR58"/>
<dbReference type="GO" id="GO:0016787">
    <property type="term" value="F:hydrolase activity"/>
    <property type="evidence" value="ECO:0007669"/>
    <property type="project" value="UniProtKB-UniRule"/>
</dbReference>
<dbReference type="GO" id="GO:0016042">
    <property type="term" value="P:lipid catabolic process"/>
    <property type="evidence" value="ECO:0007669"/>
    <property type="project" value="UniProtKB-UniRule"/>
</dbReference>
<proteinExistence type="predicted"/>
<reference evidence="4 5" key="1">
    <citation type="submission" date="2019-08" db="EMBL/GenBank/DDBJ databases">
        <authorList>
            <person name="Shi S."/>
        </authorList>
    </citation>
    <scope>NUCLEOTIDE SEQUENCE [LARGE SCALE GENOMIC DNA]</scope>
    <source>
        <strain evidence="4 5">GY10130</strain>
    </source>
</reference>
<evidence type="ECO:0000256" key="2">
    <source>
        <dbReference type="PROSITE-ProRule" id="PRU01161"/>
    </source>
</evidence>
<feature type="active site" description="Proton acceptor" evidence="2">
    <location>
        <position position="283"/>
    </location>
</feature>
<keyword evidence="2" id="KW-0378">Hydrolase</keyword>
<gene>
    <name evidence="4" type="ORF">FVR03_22525</name>
</gene>
<dbReference type="OrthoDB" id="9770965at2"/>
<evidence type="ECO:0000259" key="3">
    <source>
        <dbReference type="PROSITE" id="PS51635"/>
    </source>
</evidence>
<dbReference type="PROSITE" id="PS51635">
    <property type="entry name" value="PNPLA"/>
    <property type="match status" value="1"/>
</dbReference>
<keyword evidence="2" id="KW-0442">Lipid degradation</keyword>
<comment type="caution">
    <text evidence="4">The sequence shown here is derived from an EMBL/GenBank/DDBJ whole genome shotgun (WGS) entry which is preliminary data.</text>
</comment>
<name>A0A5C8IR58_9BACT</name>
<organism evidence="4 5">
    <name type="scientific">Pontibacter qinzhouensis</name>
    <dbReference type="NCBI Taxonomy" id="2603253"/>
    <lineage>
        <taxon>Bacteria</taxon>
        <taxon>Pseudomonadati</taxon>
        <taxon>Bacteroidota</taxon>
        <taxon>Cytophagia</taxon>
        <taxon>Cytophagales</taxon>
        <taxon>Hymenobacteraceae</taxon>
        <taxon>Pontibacter</taxon>
    </lineage>
</organism>
<feature type="domain" description="PNPLA" evidence="3">
    <location>
        <begin position="43"/>
        <end position="296"/>
    </location>
</feature>
<dbReference type="InterPro" id="IPR052580">
    <property type="entry name" value="Lipid_Hydrolase"/>
</dbReference>
<protein>
    <recommendedName>
        <fullName evidence="3">PNPLA domain-containing protein</fullName>
    </recommendedName>
</protein>
<dbReference type="Pfam" id="PF01734">
    <property type="entry name" value="Patatin"/>
    <property type="match status" value="1"/>
</dbReference>
<dbReference type="PANTHER" id="PTHR46394">
    <property type="entry name" value="ANNEXIN"/>
    <property type="match status" value="1"/>
</dbReference>
<keyword evidence="5" id="KW-1185">Reference proteome</keyword>
<feature type="short sequence motif" description="DGA/G" evidence="2">
    <location>
        <begin position="283"/>
        <end position="285"/>
    </location>
</feature>
<feature type="short sequence motif" description="GXGXXG" evidence="2">
    <location>
        <begin position="47"/>
        <end position="52"/>
    </location>
</feature>
<dbReference type="InterPro" id="IPR016035">
    <property type="entry name" value="Acyl_Trfase/lysoPLipase"/>
</dbReference>
<feature type="short sequence motif" description="GXSXG" evidence="2">
    <location>
        <begin position="74"/>
        <end position="78"/>
    </location>
</feature>
<evidence type="ECO:0000256" key="1">
    <source>
        <dbReference type="ARBA" id="ARBA00023098"/>
    </source>
</evidence>
<accession>A0A5C8IR58</accession>
<sequence>MKTEDFTTNNGFVQNELESLRDHLKNKKFSDVVDEEGNQYVDLVMEGGGMLGIALVGYVYTLEQFGIRFLQLGGTSAGSINALLMAAAGPKNKPSSEWLLEIMAEKDFYDFVDGDSDAKDFIKAVTSKSRALKLAWKGAQVIDNIREDFGLNPGSNFHNWMSELLKKKNVDTLAKLKELRKQGNDMLRLRDGTPYAAADAGRFALVAADITTQTKVNFPEMSDLYWANPDQVNPADFVRSSMSIPFFFHPYRLRNLPFGEKQLEKWRKVGYSGNVPDEVFFLDGGINSNFPIDLFHNHNKVPNAPTFGVKLGVDRHHPRIIRKVPDLLGAIFDSARQTHDFDFISRNPDYKHLVHCLDTASFNWLDFNMPDAEKRRLFEVGVRGAATFLTRFNWEKYKQLRQELVHVNKASAEMDAQMPTPDPLLADVSPN</sequence>
<dbReference type="EMBL" id="VRTY01000144">
    <property type="protein sequence ID" value="TXK23526.1"/>
    <property type="molecule type" value="Genomic_DNA"/>
</dbReference>
<evidence type="ECO:0000313" key="4">
    <source>
        <dbReference type="EMBL" id="TXK23526.1"/>
    </source>
</evidence>
<evidence type="ECO:0000313" key="5">
    <source>
        <dbReference type="Proteomes" id="UP000321926"/>
    </source>
</evidence>